<name>A0ABW8MDH2_9BURK</name>
<dbReference type="EMBL" id="JBIYDN010000004">
    <property type="protein sequence ID" value="MFK4441725.1"/>
    <property type="molecule type" value="Genomic_DNA"/>
</dbReference>
<protein>
    <recommendedName>
        <fullName evidence="3">Secreted protein</fullName>
    </recommendedName>
</protein>
<keyword evidence="2" id="KW-1185">Reference proteome</keyword>
<organism evidence="1 2">
    <name type="scientific">Caballeronia udeis</name>
    <dbReference type="NCBI Taxonomy" id="1232866"/>
    <lineage>
        <taxon>Bacteria</taxon>
        <taxon>Pseudomonadati</taxon>
        <taxon>Pseudomonadota</taxon>
        <taxon>Betaproteobacteria</taxon>
        <taxon>Burkholderiales</taxon>
        <taxon>Burkholderiaceae</taxon>
        <taxon>Caballeronia</taxon>
    </lineage>
</organism>
<dbReference type="RefSeq" id="WP_404605688.1">
    <property type="nucleotide sequence ID" value="NZ_JBIYDN010000004.1"/>
</dbReference>
<evidence type="ECO:0008006" key="3">
    <source>
        <dbReference type="Google" id="ProtNLM"/>
    </source>
</evidence>
<comment type="caution">
    <text evidence="1">The sequence shown here is derived from an EMBL/GenBank/DDBJ whole genome shotgun (WGS) entry which is preliminary data.</text>
</comment>
<dbReference type="InterPro" id="IPR019546">
    <property type="entry name" value="TAT_signal_bac_arc"/>
</dbReference>
<dbReference type="InterPro" id="IPR006311">
    <property type="entry name" value="TAT_signal"/>
</dbReference>
<sequence length="219" mass="23404">MLNNSKKVKGPGMIKISRRDVLKTAGTIGGALLAPGLPLWSLAEAAPRERAPAGFVNLSSALLGIDAGVLNPAIRPDDVSMADVFYGLTVLAGKDSIKNLLAAYDVMEKQHRRPDQIAQVLLASGDGPNTSLNGAFSRLITLMWLYGSWYGGTEIENISTSASGIAADYQKNFVISSRAYKNAWIWRIAQTHPMGFSQFSFGSWASAPPSLADYGISLA</sequence>
<evidence type="ECO:0000313" key="1">
    <source>
        <dbReference type="EMBL" id="MFK4441725.1"/>
    </source>
</evidence>
<dbReference type="NCBIfam" id="TIGR01409">
    <property type="entry name" value="TAT_signal_seq"/>
    <property type="match status" value="1"/>
</dbReference>
<evidence type="ECO:0000313" key="2">
    <source>
        <dbReference type="Proteomes" id="UP001620514"/>
    </source>
</evidence>
<accession>A0ABW8MDH2</accession>
<reference evidence="1 2" key="1">
    <citation type="submission" date="2024-11" db="EMBL/GenBank/DDBJ databases">
        <title>Using genomics to understand microbial adaptation to soil warming.</title>
        <authorList>
            <person name="Deangelis K.M. PhD."/>
        </authorList>
    </citation>
    <scope>NUCLEOTIDE SEQUENCE [LARGE SCALE GENOMIC DNA]</scope>
    <source>
        <strain evidence="1 2">GAS97</strain>
    </source>
</reference>
<dbReference type="PROSITE" id="PS51318">
    <property type="entry name" value="TAT"/>
    <property type="match status" value="1"/>
</dbReference>
<gene>
    <name evidence="1" type="ORF">ABH943_001740</name>
</gene>
<dbReference type="Proteomes" id="UP001620514">
    <property type="component" value="Unassembled WGS sequence"/>
</dbReference>
<proteinExistence type="predicted"/>